<name>A0AAU9TLJ4_EUPED</name>
<reference evidence="2" key="1">
    <citation type="submission" date="2022-03" db="EMBL/GenBank/DDBJ databases">
        <authorList>
            <person name="Tunstrom K."/>
        </authorList>
    </citation>
    <scope>NUCLEOTIDE SEQUENCE</scope>
</reference>
<sequence length="99" mass="10927">MFVNGVEVISSRLNNISLDTFDISANMHPNTEKTGVCEKSRLPPALHLTPSSTNQKRVDGSPAQRIDNPCLLKPEHEIPPTPPPQADPEPTNFFQKRIG</sequence>
<gene>
    <name evidence="2" type="ORF">EEDITHA_LOCUS2010</name>
</gene>
<dbReference type="EMBL" id="CAKOGL010000004">
    <property type="protein sequence ID" value="CAH2085550.1"/>
    <property type="molecule type" value="Genomic_DNA"/>
</dbReference>
<feature type="region of interest" description="Disordered" evidence="1">
    <location>
        <begin position="42"/>
        <end position="99"/>
    </location>
</feature>
<proteinExistence type="predicted"/>
<comment type="caution">
    <text evidence="2">The sequence shown here is derived from an EMBL/GenBank/DDBJ whole genome shotgun (WGS) entry which is preliminary data.</text>
</comment>
<evidence type="ECO:0000313" key="2">
    <source>
        <dbReference type="EMBL" id="CAH2085550.1"/>
    </source>
</evidence>
<evidence type="ECO:0000313" key="3">
    <source>
        <dbReference type="Proteomes" id="UP001153954"/>
    </source>
</evidence>
<keyword evidence="3" id="KW-1185">Reference proteome</keyword>
<protein>
    <submittedName>
        <fullName evidence="2">Uncharacterized protein</fullName>
    </submittedName>
</protein>
<evidence type="ECO:0000256" key="1">
    <source>
        <dbReference type="SAM" id="MobiDB-lite"/>
    </source>
</evidence>
<dbReference type="Proteomes" id="UP001153954">
    <property type="component" value="Unassembled WGS sequence"/>
</dbReference>
<organism evidence="2 3">
    <name type="scientific">Euphydryas editha</name>
    <name type="common">Edith's checkerspot</name>
    <dbReference type="NCBI Taxonomy" id="104508"/>
    <lineage>
        <taxon>Eukaryota</taxon>
        <taxon>Metazoa</taxon>
        <taxon>Ecdysozoa</taxon>
        <taxon>Arthropoda</taxon>
        <taxon>Hexapoda</taxon>
        <taxon>Insecta</taxon>
        <taxon>Pterygota</taxon>
        <taxon>Neoptera</taxon>
        <taxon>Endopterygota</taxon>
        <taxon>Lepidoptera</taxon>
        <taxon>Glossata</taxon>
        <taxon>Ditrysia</taxon>
        <taxon>Papilionoidea</taxon>
        <taxon>Nymphalidae</taxon>
        <taxon>Nymphalinae</taxon>
        <taxon>Euphydryas</taxon>
    </lineage>
</organism>
<accession>A0AAU9TLJ4</accession>
<dbReference type="AlphaFoldDB" id="A0AAU9TLJ4"/>